<dbReference type="EMBL" id="BJWL01000007">
    <property type="protein sequence ID" value="GFY91302.1"/>
    <property type="molecule type" value="Genomic_DNA"/>
</dbReference>
<protein>
    <submittedName>
        <fullName evidence="2">Uncharacterized protein</fullName>
    </submittedName>
</protein>
<dbReference type="AlphaFoldDB" id="A0A7J0EXZ3"/>
<organism evidence="2 3">
    <name type="scientific">Actinidia rufa</name>
    <dbReference type="NCBI Taxonomy" id="165716"/>
    <lineage>
        <taxon>Eukaryota</taxon>
        <taxon>Viridiplantae</taxon>
        <taxon>Streptophyta</taxon>
        <taxon>Embryophyta</taxon>
        <taxon>Tracheophyta</taxon>
        <taxon>Spermatophyta</taxon>
        <taxon>Magnoliopsida</taxon>
        <taxon>eudicotyledons</taxon>
        <taxon>Gunneridae</taxon>
        <taxon>Pentapetalae</taxon>
        <taxon>asterids</taxon>
        <taxon>Ericales</taxon>
        <taxon>Actinidiaceae</taxon>
        <taxon>Actinidia</taxon>
    </lineage>
</organism>
<evidence type="ECO:0000256" key="1">
    <source>
        <dbReference type="SAM" id="MobiDB-lite"/>
    </source>
</evidence>
<evidence type="ECO:0000313" key="3">
    <source>
        <dbReference type="Proteomes" id="UP000585474"/>
    </source>
</evidence>
<name>A0A7J0EXZ3_9ERIC</name>
<keyword evidence="3" id="KW-1185">Reference proteome</keyword>
<accession>A0A7J0EXZ3</accession>
<comment type="caution">
    <text evidence="2">The sequence shown here is derived from an EMBL/GenBank/DDBJ whole genome shotgun (WGS) entry which is preliminary data.</text>
</comment>
<dbReference type="Proteomes" id="UP000585474">
    <property type="component" value="Unassembled WGS sequence"/>
</dbReference>
<feature type="region of interest" description="Disordered" evidence="1">
    <location>
        <begin position="1"/>
        <end position="59"/>
    </location>
</feature>
<sequence>MPLISPLRQENSSNFAMALKKDDSKTAQMKARGSKSSTTTNTGLSASGLTTQSKAKATAETLARTSLLSKPTPIFGLNLSKTSTISSNLLEDKGETAVLGAKDATTMLEEAYSKPSVP</sequence>
<evidence type="ECO:0000313" key="2">
    <source>
        <dbReference type="EMBL" id="GFY91302.1"/>
    </source>
</evidence>
<gene>
    <name evidence="2" type="ORF">Acr_07g0014980</name>
</gene>
<proteinExistence type="predicted"/>
<feature type="compositionally biased region" description="Polar residues" evidence="1">
    <location>
        <begin position="34"/>
        <end position="55"/>
    </location>
</feature>
<reference evidence="2 3" key="1">
    <citation type="submission" date="2019-07" db="EMBL/GenBank/DDBJ databases">
        <title>De Novo Assembly of kiwifruit Actinidia rufa.</title>
        <authorList>
            <person name="Sugita-Konishi S."/>
            <person name="Sato K."/>
            <person name="Mori E."/>
            <person name="Abe Y."/>
            <person name="Kisaki G."/>
            <person name="Hamano K."/>
            <person name="Suezawa K."/>
            <person name="Otani M."/>
            <person name="Fukuda T."/>
            <person name="Manabe T."/>
            <person name="Gomi K."/>
            <person name="Tabuchi M."/>
            <person name="Akimitsu K."/>
            <person name="Kataoka I."/>
        </authorList>
    </citation>
    <scope>NUCLEOTIDE SEQUENCE [LARGE SCALE GENOMIC DNA]</scope>
    <source>
        <strain evidence="3">cv. Fuchu</strain>
    </source>
</reference>